<dbReference type="AlphaFoldDB" id="W0RIF8"/>
<dbReference type="InParanoid" id="W0RIF8"/>
<dbReference type="PATRIC" id="fig|861299.3.peg.3087"/>
<evidence type="ECO:0000313" key="19">
    <source>
        <dbReference type="Proteomes" id="UP000019151"/>
    </source>
</evidence>
<evidence type="ECO:0000256" key="9">
    <source>
        <dbReference type="ARBA" id="ARBA00022833"/>
    </source>
</evidence>
<comment type="similarity">
    <text evidence="3">In the C-terminal section; belongs to the peptidase M41 family.</text>
</comment>
<dbReference type="STRING" id="861299.J421_3034"/>
<evidence type="ECO:0000256" key="2">
    <source>
        <dbReference type="ARBA" id="ARBA00004141"/>
    </source>
</evidence>
<feature type="transmembrane region" description="Helical" evidence="16">
    <location>
        <begin position="42"/>
        <end position="62"/>
    </location>
</feature>
<evidence type="ECO:0000256" key="14">
    <source>
        <dbReference type="ARBA" id="ARBA00023136"/>
    </source>
</evidence>
<dbReference type="FunFam" id="3.40.50.300:FF:000277">
    <property type="entry name" value="ATP-dependent zinc metalloprotease FtsH"/>
    <property type="match status" value="1"/>
</dbReference>
<feature type="domain" description="AAA+ ATPase" evidence="17">
    <location>
        <begin position="227"/>
        <end position="364"/>
    </location>
</feature>
<evidence type="ECO:0000256" key="13">
    <source>
        <dbReference type="ARBA" id="ARBA00023049"/>
    </source>
</evidence>
<dbReference type="Gene3D" id="3.40.50.300">
    <property type="entry name" value="P-loop containing nucleotide triphosphate hydrolases"/>
    <property type="match status" value="1"/>
</dbReference>
<keyword evidence="6" id="KW-0479">Metal-binding</keyword>
<keyword evidence="8" id="KW-0378">Hydrolase</keyword>
<dbReference type="eggNOG" id="COG0465">
    <property type="taxonomic scope" value="Bacteria"/>
</dbReference>
<dbReference type="Gene3D" id="1.20.58.760">
    <property type="entry name" value="Peptidase M41"/>
    <property type="match status" value="1"/>
</dbReference>
<accession>W0RIF8</accession>
<keyword evidence="11" id="KW-0809">Transit peptide</keyword>
<feature type="transmembrane region" description="Helical" evidence="16">
    <location>
        <begin position="154"/>
        <end position="172"/>
    </location>
</feature>
<dbReference type="InterPro" id="IPR003593">
    <property type="entry name" value="AAA+_ATPase"/>
</dbReference>
<reference evidence="18 19" key="1">
    <citation type="journal article" date="2014" name="Genome Announc.">
        <title>Genome Sequence and Methylome of Soil Bacterium Gemmatirosa kalamazoonensis KBS708T, a Member of the Rarely Cultivated Gemmatimonadetes Phylum.</title>
        <authorList>
            <person name="Debruyn J.M."/>
            <person name="Radosevich M."/>
            <person name="Wommack K.E."/>
            <person name="Polson S.W."/>
            <person name="Hauser L.J."/>
            <person name="Fawaz M.N."/>
            <person name="Korlach J."/>
            <person name="Tsai Y.C."/>
        </authorList>
    </citation>
    <scope>NUCLEOTIDE SEQUENCE [LARGE SCALE GENOMIC DNA]</scope>
    <source>
        <strain evidence="18 19">KBS708</strain>
    </source>
</reference>
<evidence type="ECO:0000256" key="15">
    <source>
        <dbReference type="SAM" id="MobiDB-lite"/>
    </source>
</evidence>
<feature type="region of interest" description="Disordered" evidence="15">
    <location>
        <begin position="1"/>
        <end position="22"/>
    </location>
</feature>
<evidence type="ECO:0000256" key="3">
    <source>
        <dbReference type="ARBA" id="ARBA00010044"/>
    </source>
</evidence>
<dbReference type="Gene3D" id="1.10.8.60">
    <property type="match status" value="1"/>
</dbReference>
<dbReference type="GO" id="GO:0006508">
    <property type="term" value="P:proteolysis"/>
    <property type="evidence" value="ECO:0007669"/>
    <property type="project" value="UniProtKB-KW"/>
</dbReference>
<dbReference type="FunFam" id="1.10.8.60:FF:000001">
    <property type="entry name" value="ATP-dependent zinc metalloprotease FtsH"/>
    <property type="match status" value="1"/>
</dbReference>
<evidence type="ECO:0000256" key="7">
    <source>
        <dbReference type="ARBA" id="ARBA00022741"/>
    </source>
</evidence>
<evidence type="ECO:0000313" key="18">
    <source>
        <dbReference type="EMBL" id="AHG90571.1"/>
    </source>
</evidence>
<keyword evidence="12 16" id="KW-1133">Transmembrane helix</keyword>
<dbReference type="GO" id="GO:0005524">
    <property type="term" value="F:ATP binding"/>
    <property type="evidence" value="ECO:0007669"/>
    <property type="project" value="UniProtKB-KW"/>
</dbReference>
<dbReference type="InterPro" id="IPR027417">
    <property type="entry name" value="P-loop_NTPase"/>
</dbReference>
<dbReference type="InterPro" id="IPR003959">
    <property type="entry name" value="ATPase_AAA_core"/>
</dbReference>
<sequence>MPLFRKPAVLRSGQQSPSKERRNLRTRANLGLLSRSGGPVRYWTFGIVIAIAIAAVVGWRVLHPAADAPPVIAYSELSRAIAAGQVRDVLLDEGDNRVLAELTAKQLVYGRVTNVVTATIPPRGVSVETLDRWSQSGARVRVAEQDRLHSPEQIIQLLSFAALLGMIGFLVVRSRGGATRTRFAATPPSRRLTLADVGGAREAQADLRDVIAYLKDPERFRNMGAKCPKGILLVGPPGTGKTLLARAVAGEAGVPVIQAAGSDFNEMYVGVGSKRVRQLAKQARDAAPCIVFIDEFDSLGGRRGRPNRSGEEEVTLNQLLVEMDGMAGSEGVVWMAATNREDMLDPAVRRPGRFDRVVEVSLPTTNDRLEILKIHAKTSKLAADVDLERLAALTVGHSGAELANLLNEAAIIAVHADSSEITNAHIEQARDKILLGRVRSGVTVSEDERRLVALHEAGHAIVGLVACPEDKLHKVTIEARGRTLGAAHFAPDVDRHLHTRRYLLGLIAKALGGRAAELEFFGPEAITSGAGGDLVQATNVARRMVADFGMSEQVGLVSADASAQGGQPSSQLMSQIDTAVRALIREQADRAEALVREHRAAVEAVAQALLEKDVLSADEVITIARAQGVHCAQQLSAA</sequence>
<dbReference type="InterPro" id="IPR037219">
    <property type="entry name" value="Peptidase_M41-like"/>
</dbReference>
<evidence type="ECO:0000256" key="11">
    <source>
        <dbReference type="ARBA" id="ARBA00022946"/>
    </source>
</evidence>
<proteinExistence type="inferred from homology"/>
<organism evidence="18 19">
    <name type="scientific">Gemmatirosa kalamazoonensis</name>
    <dbReference type="NCBI Taxonomy" id="861299"/>
    <lineage>
        <taxon>Bacteria</taxon>
        <taxon>Pseudomonadati</taxon>
        <taxon>Gemmatimonadota</taxon>
        <taxon>Gemmatimonadia</taxon>
        <taxon>Gemmatimonadales</taxon>
        <taxon>Gemmatimonadaceae</taxon>
        <taxon>Gemmatirosa</taxon>
    </lineage>
</organism>
<protein>
    <submittedName>
        <fullName evidence="18">ATP-dependent metalloprotease FtsH</fullName>
    </submittedName>
</protein>
<evidence type="ECO:0000256" key="12">
    <source>
        <dbReference type="ARBA" id="ARBA00022989"/>
    </source>
</evidence>
<dbReference type="Proteomes" id="UP000019151">
    <property type="component" value="Chromosome"/>
</dbReference>
<dbReference type="HOGENOM" id="CLU_000688_16_2_0"/>
<evidence type="ECO:0000259" key="17">
    <source>
        <dbReference type="SMART" id="SM00382"/>
    </source>
</evidence>
<dbReference type="GO" id="GO:0005886">
    <property type="term" value="C:plasma membrane"/>
    <property type="evidence" value="ECO:0007669"/>
    <property type="project" value="TreeGrafter"/>
</dbReference>
<dbReference type="GO" id="GO:0016887">
    <property type="term" value="F:ATP hydrolysis activity"/>
    <property type="evidence" value="ECO:0007669"/>
    <property type="project" value="InterPro"/>
</dbReference>
<dbReference type="Pfam" id="PF00004">
    <property type="entry name" value="AAA"/>
    <property type="match status" value="1"/>
</dbReference>
<keyword evidence="4 18" id="KW-0645">Protease</keyword>
<keyword evidence="9" id="KW-0862">Zinc</keyword>
<keyword evidence="7" id="KW-0547">Nucleotide-binding</keyword>
<evidence type="ECO:0000256" key="10">
    <source>
        <dbReference type="ARBA" id="ARBA00022840"/>
    </source>
</evidence>
<gene>
    <name evidence="18" type="ORF">J421_3034</name>
</gene>
<dbReference type="Pfam" id="PF17862">
    <property type="entry name" value="AAA_lid_3"/>
    <property type="match status" value="1"/>
</dbReference>
<comment type="subcellular location">
    <subcellularLocation>
        <location evidence="2">Membrane</location>
        <topology evidence="2">Multi-pass membrane protein</topology>
    </subcellularLocation>
</comment>
<evidence type="ECO:0000256" key="5">
    <source>
        <dbReference type="ARBA" id="ARBA00022692"/>
    </source>
</evidence>
<dbReference type="SUPFAM" id="SSF52540">
    <property type="entry name" value="P-loop containing nucleoside triphosphate hydrolases"/>
    <property type="match status" value="1"/>
</dbReference>
<dbReference type="GO" id="GO:0004222">
    <property type="term" value="F:metalloendopeptidase activity"/>
    <property type="evidence" value="ECO:0007669"/>
    <property type="project" value="InterPro"/>
</dbReference>
<dbReference type="SUPFAM" id="SSF140990">
    <property type="entry name" value="FtsH protease domain-like"/>
    <property type="match status" value="1"/>
</dbReference>
<dbReference type="RefSeq" id="WP_104022665.1">
    <property type="nucleotide sequence ID" value="NZ_CP007128.1"/>
</dbReference>
<dbReference type="InterPro" id="IPR041569">
    <property type="entry name" value="AAA_lid_3"/>
</dbReference>
<keyword evidence="10" id="KW-0067">ATP-binding</keyword>
<evidence type="ECO:0000256" key="1">
    <source>
        <dbReference type="ARBA" id="ARBA00001947"/>
    </source>
</evidence>
<keyword evidence="19" id="KW-1185">Reference proteome</keyword>
<dbReference type="CDD" id="cd19501">
    <property type="entry name" value="RecA-like_FtsH"/>
    <property type="match status" value="1"/>
</dbReference>
<dbReference type="GO" id="GO:0030163">
    <property type="term" value="P:protein catabolic process"/>
    <property type="evidence" value="ECO:0007669"/>
    <property type="project" value="TreeGrafter"/>
</dbReference>
<dbReference type="OrthoDB" id="9809379at2"/>
<keyword evidence="14 16" id="KW-0472">Membrane</keyword>
<evidence type="ECO:0000256" key="4">
    <source>
        <dbReference type="ARBA" id="ARBA00022670"/>
    </source>
</evidence>
<dbReference type="PANTHER" id="PTHR23076">
    <property type="entry name" value="METALLOPROTEASE M41 FTSH"/>
    <property type="match status" value="1"/>
</dbReference>
<dbReference type="GO" id="GO:0046872">
    <property type="term" value="F:metal ion binding"/>
    <property type="evidence" value="ECO:0007669"/>
    <property type="project" value="UniProtKB-KW"/>
</dbReference>
<keyword evidence="5 16" id="KW-0812">Transmembrane</keyword>
<comment type="cofactor">
    <cofactor evidence="1">
        <name>Zn(2+)</name>
        <dbReference type="ChEBI" id="CHEBI:29105"/>
    </cofactor>
</comment>
<dbReference type="EMBL" id="CP007128">
    <property type="protein sequence ID" value="AHG90571.1"/>
    <property type="molecule type" value="Genomic_DNA"/>
</dbReference>
<keyword evidence="13 18" id="KW-0482">Metalloprotease</keyword>
<name>W0RIF8_9BACT</name>
<evidence type="ECO:0000256" key="6">
    <source>
        <dbReference type="ARBA" id="ARBA00022723"/>
    </source>
</evidence>
<evidence type="ECO:0000256" key="8">
    <source>
        <dbReference type="ARBA" id="ARBA00022801"/>
    </source>
</evidence>
<evidence type="ECO:0000256" key="16">
    <source>
        <dbReference type="SAM" id="Phobius"/>
    </source>
</evidence>
<dbReference type="GO" id="GO:0004176">
    <property type="term" value="F:ATP-dependent peptidase activity"/>
    <property type="evidence" value="ECO:0007669"/>
    <property type="project" value="InterPro"/>
</dbReference>
<dbReference type="InterPro" id="IPR000642">
    <property type="entry name" value="Peptidase_M41"/>
</dbReference>
<dbReference type="Pfam" id="PF01434">
    <property type="entry name" value="Peptidase_M41"/>
    <property type="match status" value="1"/>
</dbReference>
<dbReference type="SMART" id="SM00382">
    <property type="entry name" value="AAA"/>
    <property type="match status" value="1"/>
</dbReference>
<dbReference type="PANTHER" id="PTHR23076:SF97">
    <property type="entry name" value="ATP-DEPENDENT ZINC METALLOPROTEASE YME1L1"/>
    <property type="match status" value="1"/>
</dbReference>
<dbReference type="KEGG" id="gba:J421_3034"/>